<gene>
    <name evidence="11" type="ORF">BN1723_010035</name>
</gene>
<feature type="transmembrane region" description="Helical" evidence="9">
    <location>
        <begin position="709"/>
        <end position="727"/>
    </location>
</feature>
<feature type="transmembrane region" description="Helical" evidence="9">
    <location>
        <begin position="407"/>
        <end position="429"/>
    </location>
</feature>
<evidence type="ECO:0000313" key="11">
    <source>
        <dbReference type="EMBL" id="CRK13452.1"/>
    </source>
</evidence>
<evidence type="ECO:0000256" key="6">
    <source>
        <dbReference type="ARBA" id="ARBA00022989"/>
    </source>
</evidence>
<evidence type="ECO:0000259" key="10">
    <source>
        <dbReference type="SMART" id="SM00813"/>
    </source>
</evidence>
<dbReference type="InterPro" id="IPR013780">
    <property type="entry name" value="Glyco_hydro_b"/>
</dbReference>
<keyword evidence="6 9" id="KW-1133">Transmembrane helix</keyword>
<feature type="region of interest" description="Disordered" evidence="8">
    <location>
        <begin position="251"/>
        <end position="300"/>
    </location>
</feature>
<dbReference type="PANTHER" id="PTHR31806:SF5">
    <property type="entry name" value="PURINE-CYTOSINE PERMEASE FCY21"/>
    <property type="match status" value="1"/>
</dbReference>
<evidence type="ECO:0000256" key="3">
    <source>
        <dbReference type="ARBA" id="ARBA00008974"/>
    </source>
</evidence>
<evidence type="ECO:0000256" key="4">
    <source>
        <dbReference type="ARBA" id="ARBA00022448"/>
    </source>
</evidence>
<feature type="transmembrane region" description="Helical" evidence="9">
    <location>
        <begin position="739"/>
        <end position="762"/>
    </location>
</feature>
<accession>A0A0G4KUM9</accession>
<dbReference type="Gene3D" id="3.20.20.80">
    <property type="entry name" value="Glycosidases"/>
    <property type="match status" value="1"/>
</dbReference>
<feature type="transmembrane region" description="Helical" evidence="9">
    <location>
        <begin position="675"/>
        <end position="697"/>
    </location>
</feature>
<feature type="transmembrane region" description="Helical" evidence="9">
    <location>
        <begin position="441"/>
        <end position="460"/>
    </location>
</feature>
<organism evidence="11 12">
    <name type="scientific">Verticillium longisporum</name>
    <name type="common">Verticillium dahliae var. longisporum</name>
    <dbReference type="NCBI Taxonomy" id="100787"/>
    <lineage>
        <taxon>Eukaryota</taxon>
        <taxon>Fungi</taxon>
        <taxon>Dikarya</taxon>
        <taxon>Ascomycota</taxon>
        <taxon>Pezizomycotina</taxon>
        <taxon>Sordariomycetes</taxon>
        <taxon>Hypocreomycetidae</taxon>
        <taxon>Glomerellales</taxon>
        <taxon>Plectosphaerellaceae</taxon>
        <taxon>Verticillium</taxon>
    </lineage>
</organism>
<dbReference type="GO" id="GO:0022857">
    <property type="term" value="F:transmembrane transporter activity"/>
    <property type="evidence" value="ECO:0007669"/>
    <property type="project" value="InterPro"/>
</dbReference>
<dbReference type="GO" id="GO:0005886">
    <property type="term" value="C:plasma membrane"/>
    <property type="evidence" value="ECO:0007669"/>
    <property type="project" value="TreeGrafter"/>
</dbReference>
<dbReference type="Gene3D" id="1.10.4160.10">
    <property type="entry name" value="Hydantoin permease"/>
    <property type="match status" value="1"/>
</dbReference>
<feature type="transmembrane region" description="Helical" evidence="9">
    <location>
        <begin position="543"/>
        <end position="561"/>
    </location>
</feature>
<reference evidence="12" key="1">
    <citation type="submission" date="2015-05" db="EMBL/GenBank/DDBJ databases">
        <authorList>
            <person name="Fogelqvist Johan"/>
        </authorList>
    </citation>
    <scope>NUCLEOTIDE SEQUENCE [LARGE SCALE GENOMIC DNA]</scope>
</reference>
<keyword evidence="7 9" id="KW-0472">Membrane</keyword>
<dbReference type="PANTHER" id="PTHR31806">
    <property type="entry name" value="PURINE-CYTOSINE PERMEASE FCY2-RELATED"/>
    <property type="match status" value="1"/>
</dbReference>
<feature type="compositionally biased region" description="Basic and acidic residues" evidence="8">
    <location>
        <begin position="264"/>
        <end position="273"/>
    </location>
</feature>
<dbReference type="InterPro" id="IPR017853">
    <property type="entry name" value="GH"/>
</dbReference>
<dbReference type="Pfam" id="PF02133">
    <property type="entry name" value="Transp_cyt_pur"/>
    <property type="match status" value="1"/>
</dbReference>
<dbReference type="SUPFAM" id="SSF51011">
    <property type="entry name" value="Glycosyl hydrolase domain"/>
    <property type="match status" value="1"/>
</dbReference>
<evidence type="ECO:0000313" key="12">
    <source>
        <dbReference type="Proteomes" id="UP000045706"/>
    </source>
</evidence>
<evidence type="ECO:0000256" key="1">
    <source>
        <dbReference type="ARBA" id="ARBA00004141"/>
    </source>
</evidence>
<dbReference type="EMBL" id="CVQI01004113">
    <property type="protein sequence ID" value="CRK13452.1"/>
    <property type="molecule type" value="Genomic_DNA"/>
</dbReference>
<sequence length="844" mass="91765">MHSIHIYTASPEHLKNATAPRSAERAIEITASLIDLARIENKIPNNIPRQKICFDEWNVWDPVRAPGWLGAEEKYTLSDALAVAVWLNVFIRQAKYIGMATIAQSVNVISPLMTTKNGLLKQPTWWPLLLFSKHMRGQTIGVNVQCGEYEGQTKPEWIRGTIETPWLDVSASINDEGIVSLVVVNIHETKSFATKLEGVSGKVDVFTVAGPSIDAVNTEEKEEVGIAESSWDGQGLYEFPQASMTMLRVPRRARAQDEEDGQGEEEKGGDGHKAPRPATGPVGNRHEEGGGRTDGILGDMEIGRTGLSSINRTRPTRGGLHGQWQVQALALAHALEAQPACLAMDVETAKQQAPAVASPLEDKPTHDAPEAGRSTLKMLFRKALVSGRVEERGVEPIALEERNSTRYFNCFTIWFSINFNILPITFGLIGPKYNGLSFRDSVLIIVFVILFVTLAPAYMATLGPKTGMRQMIQARFSFGPYLVAIPVVLNLATLTGFCIIMFVVGGQCISAVTDGALTPTLGIVLISLLALTISFCGYKILHFYETYAFIPALVAIVIATGTGGSKLHERVEVPTATAPQVLNYCMIIASYMIPWACIASDLTTYFSPSARGASFRVFAYSYLGLILPAILLMSLGAAIGSAIPNVPAWSAAYDETLVGGVLAAMLEPAGGFGKFVVVILAFTLLGNVAGTMYAVTLNFQTVAPVFSRVPRYIYAIVVTAIMIPVAIKAADDFFLSLENFVAVIAYWSAAFIGIVLVEHFVFRKANHKAYNHDEWNDASRLPSGLAAIGAGFLSFGLIIPCMDQAWYTGPIAKTTGDLGFEVAFVLSSLLYLPLRYAEKRVLQR</sequence>
<dbReference type="GO" id="GO:0031222">
    <property type="term" value="P:arabinan catabolic process"/>
    <property type="evidence" value="ECO:0007669"/>
    <property type="project" value="UniProtKB-UniPathway"/>
</dbReference>
<evidence type="ECO:0000256" key="9">
    <source>
        <dbReference type="SAM" id="Phobius"/>
    </source>
</evidence>
<keyword evidence="5 9" id="KW-0812">Transmembrane</keyword>
<dbReference type="SMART" id="SM00813">
    <property type="entry name" value="Alpha-L-AF_C"/>
    <property type="match status" value="1"/>
</dbReference>
<evidence type="ECO:0000256" key="5">
    <source>
        <dbReference type="ARBA" id="ARBA00022692"/>
    </source>
</evidence>
<dbReference type="Pfam" id="PF06964">
    <property type="entry name" value="Alpha-L-AF_C"/>
    <property type="match status" value="1"/>
</dbReference>
<dbReference type="Proteomes" id="UP000045706">
    <property type="component" value="Unassembled WGS sequence"/>
</dbReference>
<dbReference type="UniPathway" id="UPA00667"/>
<feature type="transmembrane region" description="Helical" evidence="9">
    <location>
        <begin position="783"/>
        <end position="806"/>
    </location>
</feature>
<feature type="transmembrane region" description="Helical" evidence="9">
    <location>
        <begin position="516"/>
        <end position="536"/>
    </location>
</feature>
<dbReference type="InterPro" id="IPR026030">
    <property type="entry name" value="Pur-cyt_permease_Fcy2/21/22"/>
</dbReference>
<keyword evidence="4" id="KW-0813">Transport</keyword>
<dbReference type="SUPFAM" id="SSF51445">
    <property type="entry name" value="(Trans)glycosidases"/>
    <property type="match status" value="1"/>
</dbReference>
<feature type="domain" description="Alpha-L-arabinofuranosidase C-terminal" evidence="10">
    <location>
        <begin position="55"/>
        <end position="243"/>
    </location>
</feature>
<name>A0A0G4KUM9_VERLO</name>
<proteinExistence type="inferred from homology"/>
<dbReference type="GO" id="GO:0046556">
    <property type="term" value="F:alpha-L-arabinofuranosidase activity"/>
    <property type="evidence" value="ECO:0007669"/>
    <property type="project" value="UniProtKB-EC"/>
</dbReference>
<dbReference type="AlphaFoldDB" id="A0A0G4KUM9"/>
<feature type="transmembrane region" description="Helical" evidence="9">
    <location>
        <begin position="617"/>
        <end position="643"/>
    </location>
</feature>
<evidence type="ECO:0000256" key="2">
    <source>
        <dbReference type="ARBA" id="ARBA00004834"/>
    </source>
</evidence>
<evidence type="ECO:0000256" key="8">
    <source>
        <dbReference type="SAM" id="MobiDB-lite"/>
    </source>
</evidence>
<feature type="transmembrane region" description="Helical" evidence="9">
    <location>
        <begin position="818"/>
        <end position="837"/>
    </location>
</feature>
<protein>
    <recommendedName>
        <fullName evidence="10">Alpha-L-arabinofuranosidase C-terminal domain-containing protein</fullName>
    </recommendedName>
</protein>
<dbReference type="InterPro" id="IPR010720">
    <property type="entry name" value="Alpha-L-AF_C"/>
</dbReference>
<feature type="transmembrane region" description="Helical" evidence="9">
    <location>
        <begin position="581"/>
        <end position="605"/>
    </location>
</feature>
<dbReference type="InterPro" id="IPR001248">
    <property type="entry name" value="Pur-cyt_permease"/>
</dbReference>
<dbReference type="GO" id="GO:0046373">
    <property type="term" value="P:L-arabinose metabolic process"/>
    <property type="evidence" value="ECO:0007669"/>
    <property type="project" value="InterPro"/>
</dbReference>
<comment type="similarity">
    <text evidence="3">Belongs to the purine-cytosine permease (2.A.39) family.</text>
</comment>
<dbReference type="Gene3D" id="2.60.40.1180">
    <property type="entry name" value="Golgi alpha-mannosidase II"/>
    <property type="match status" value="1"/>
</dbReference>
<comment type="subcellular location">
    <subcellularLocation>
        <location evidence="1">Membrane</location>
        <topology evidence="1">Multi-pass membrane protein</topology>
    </subcellularLocation>
</comment>
<evidence type="ECO:0000256" key="7">
    <source>
        <dbReference type="ARBA" id="ARBA00023136"/>
    </source>
</evidence>
<feature type="transmembrane region" description="Helical" evidence="9">
    <location>
        <begin position="481"/>
        <end position="504"/>
    </location>
</feature>
<comment type="pathway">
    <text evidence="2">Glycan metabolism; L-arabinan degradation.</text>
</comment>